<evidence type="ECO:0000313" key="4">
    <source>
        <dbReference type="Proteomes" id="UP001162972"/>
    </source>
</evidence>
<gene>
    <name evidence="3" type="ORF">OIU84_009398</name>
</gene>
<reference evidence="3 4" key="1">
    <citation type="journal article" date="2023" name="Int. J. Mol. Sci.">
        <title>De Novo Assembly and Annotation of 11 Diverse Shrub Willow (Salix) Genomes Reveals Novel Gene Organization in Sex-Linked Regions.</title>
        <authorList>
            <person name="Hyden B."/>
            <person name="Feng K."/>
            <person name="Yates T.B."/>
            <person name="Jawdy S."/>
            <person name="Cereghino C."/>
            <person name="Smart L.B."/>
            <person name="Muchero W."/>
        </authorList>
    </citation>
    <scope>NUCLEOTIDE SEQUENCE [LARGE SCALE GENOMIC DNA]</scope>
    <source>
        <tissue evidence="3">Shoot tip</tissue>
    </source>
</reference>
<organism evidence="3 4">
    <name type="scientific">Salix udensis</name>
    <dbReference type="NCBI Taxonomy" id="889485"/>
    <lineage>
        <taxon>Eukaryota</taxon>
        <taxon>Viridiplantae</taxon>
        <taxon>Streptophyta</taxon>
        <taxon>Embryophyta</taxon>
        <taxon>Tracheophyta</taxon>
        <taxon>Spermatophyta</taxon>
        <taxon>Magnoliopsida</taxon>
        <taxon>eudicotyledons</taxon>
        <taxon>Gunneridae</taxon>
        <taxon>Pentapetalae</taxon>
        <taxon>rosids</taxon>
        <taxon>fabids</taxon>
        <taxon>Malpighiales</taxon>
        <taxon>Salicaceae</taxon>
        <taxon>Saliceae</taxon>
        <taxon>Salix</taxon>
    </lineage>
</organism>
<dbReference type="Pfam" id="PF05971">
    <property type="entry name" value="Methyltransf_10"/>
    <property type="match status" value="1"/>
</dbReference>
<dbReference type="Gene3D" id="3.40.50.150">
    <property type="entry name" value="Vaccinia Virus protein VP39"/>
    <property type="match status" value="1"/>
</dbReference>
<dbReference type="EMBL" id="JAPFFJ010000015">
    <property type="protein sequence ID" value="KAJ6409899.1"/>
    <property type="molecule type" value="Genomic_DNA"/>
</dbReference>
<dbReference type="Proteomes" id="UP001162972">
    <property type="component" value="Chromosome 9"/>
</dbReference>
<evidence type="ECO:0000313" key="3">
    <source>
        <dbReference type="EMBL" id="KAJ6409899.1"/>
    </source>
</evidence>
<keyword evidence="1" id="KW-0489">Methyltransferase</keyword>
<proteinExistence type="predicted"/>
<dbReference type="InterPro" id="IPR029063">
    <property type="entry name" value="SAM-dependent_MTases_sf"/>
</dbReference>
<evidence type="ECO:0000256" key="2">
    <source>
        <dbReference type="ARBA" id="ARBA00022679"/>
    </source>
</evidence>
<sequence>MNGSSGIYNITSDNPPDFAHLGSLYPSFKAFVFYSRDGRPRIDWTHFNSTRVLLLHDHGINRCDISELIEIRKVTNCQDTLSIEDTNCGVSVNGKSKMVGSGSVVEEAEKPLSSFILPSHANKLYSGPPVLLGVVRDGEKLDFCKCNPPFFVAMVEAGLNPKTSFAGTPEEMVCPGGEKAFITHIIEDSAVLKESSRCFLINHSVLFIPNLSMSSVPKHWSLCLHFVRRWFTSMLRKKTNIKFLTSKLRDVGVTMVKTIEFV</sequence>
<dbReference type="AlphaFoldDB" id="A0AAD6JRL1"/>
<dbReference type="GO" id="GO:0008168">
    <property type="term" value="F:methyltransferase activity"/>
    <property type="evidence" value="ECO:0007669"/>
    <property type="project" value="UniProtKB-KW"/>
</dbReference>
<dbReference type="PANTHER" id="PTHR13393:SF0">
    <property type="entry name" value="RNA N6-ADENOSINE-METHYLTRANSFERASE METTL16"/>
    <property type="match status" value="1"/>
</dbReference>
<protein>
    <submittedName>
        <fullName evidence="3">Uncharacterized protein</fullName>
    </submittedName>
</protein>
<keyword evidence="2" id="KW-0808">Transferase</keyword>
<comment type="caution">
    <text evidence="3">The sequence shown here is derived from an EMBL/GenBank/DDBJ whole genome shotgun (WGS) entry which is preliminary data.</text>
</comment>
<keyword evidence="4" id="KW-1185">Reference proteome</keyword>
<dbReference type="PANTHER" id="PTHR13393">
    <property type="entry name" value="SAM-DEPENDENT METHYLTRANSFERASE"/>
    <property type="match status" value="1"/>
</dbReference>
<dbReference type="GO" id="GO:0005634">
    <property type="term" value="C:nucleus"/>
    <property type="evidence" value="ECO:0007669"/>
    <property type="project" value="TreeGrafter"/>
</dbReference>
<accession>A0AAD6JRL1</accession>
<name>A0AAD6JRL1_9ROSI</name>
<evidence type="ECO:0000256" key="1">
    <source>
        <dbReference type="ARBA" id="ARBA00022603"/>
    </source>
</evidence>
<dbReference type="GO" id="GO:0070475">
    <property type="term" value="P:rRNA base methylation"/>
    <property type="evidence" value="ECO:0007669"/>
    <property type="project" value="TreeGrafter"/>
</dbReference>
<dbReference type="InterPro" id="IPR010286">
    <property type="entry name" value="METTL16/RlmF"/>
</dbReference>